<keyword evidence="2" id="KW-1185">Reference proteome</keyword>
<sequence length="163" mass="18531">MKQNGKDATNKTINGELKRNEVWPIILEEFIIETRRRATLNLELNGIGKMSGMTGEAKSSQSASYELMNDLTILQVFRITDFCAFVWMVGLRPNCLRCVWKVCGVRPIVDMTSEMISSLEVGRSATPPDSDRIHGVILVEDDSRSNNTSHERVKWRAFGHRLF</sequence>
<reference evidence="1 2" key="1">
    <citation type="journal article" date="2023" name="Insect Mol. Biol.">
        <title>Genome sequencing provides insights into the evolution of gene families encoding plant cell wall-degrading enzymes in longhorned beetles.</title>
        <authorList>
            <person name="Shin N.R."/>
            <person name="Okamura Y."/>
            <person name="Kirsch R."/>
            <person name="Pauchet Y."/>
        </authorList>
    </citation>
    <scope>NUCLEOTIDE SEQUENCE [LARGE SCALE GENOMIC DNA]</scope>
    <source>
        <strain evidence="1">EAD_L_NR</strain>
    </source>
</reference>
<evidence type="ECO:0000313" key="2">
    <source>
        <dbReference type="Proteomes" id="UP001159042"/>
    </source>
</evidence>
<protein>
    <submittedName>
        <fullName evidence="1">Uncharacterized protein</fullName>
    </submittedName>
</protein>
<proteinExistence type="predicted"/>
<comment type="caution">
    <text evidence="1">The sequence shown here is derived from an EMBL/GenBank/DDBJ whole genome shotgun (WGS) entry which is preliminary data.</text>
</comment>
<organism evidence="1 2">
    <name type="scientific">Exocentrus adspersus</name>
    <dbReference type="NCBI Taxonomy" id="1586481"/>
    <lineage>
        <taxon>Eukaryota</taxon>
        <taxon>Metazoa</taxon>
        <taxon>Ecdysozoa</taxon>
        <taxon>Arthropoda</taxon>
        <taxon>Hexapoda</taxon>
        <taxon>Insecta</taxon>
        <taxon>Pterygota</taxon>
        <taxon>Neoptera</taxon>
        <taxon>Endopterygota</taxon>
        <taxon>Coleoptera</taxon>
        <taxon>Polyphaga</taxon>
        <taxon>Cucujiformia</taxon>
        <taxon>Chrysomeloidea</taxon>
        <taxon>Cerambycidae</taxon>
        <taxon>Lamiinae</taxon>
        <taxon>Acanthocinini</taxon>
        <taxon>Exocentrus</taxon>
    </lineage>
</organism>
<dbReference type="Proteomes" id="UP001159042">
    <property type="component" value="Unassembled WGS sequence"/>
</dbReference>
<name>A0AAV8VHA6_9CUCU</name>
<gene>
    <name evidence="1" type="ORF">NQ315_013978</name>
</gene>
<dbReference type="EMBL" id="JANEYG010000091">
    <property type="protein sequence ID" value="KAJ8913573.1"/>
    <property type="molecule type" value="Genomic_DNA"/>
</dbReference>
<evidence type="ECO:0000313" key="1">
    <source>
        <dbReference type="EMBL" id="KAJ8913573.1"/>
    </source>
</evidence>
<accession>A0AAV8VHA6</accession>
<dbReference type="AlphaFoldDB" id="A0AAV8VHA6"/>